<protein>
    <recommendedName>
        <fullName evidence="5">Secreted protein</fullName>
    </recommendedName>
</protein>
<keyword evidence="4" id="KW-1185">Reference proteome</keyword>
<dbReference type="AlphaFoldDB" id="A0A6A5UC63"/>
<feature type="chain" id="PRO_5025645026" description="Secreted protein" evidence="2">
    <location>
        <begin position="32"/>
        <end position="102"/>
    </location>
</feature>
<gene>
    <name evidence="3" type="ORF">CC80DRAFT_158434</name>
</gene>
<dbReference type="Proteomes" id="UP000800035">
    <property type="component" value="Unassembled WGS sequence"/>
</dbReference>
<evidence type="ECO:0000256" key="2">
    <source>
        <dbReference type="SAM" id="SignalP"/>
    </source>
</evidence>
<evidence type="ECO:0000313" key="3">
    <source>
        <dbReference type="EMBL" id="KAF1962284.1"/>
    </source>
</evidence>
<proteinExistence type="predicted"/>
<reference evidence="3" key="1">
    <citation type="journal article" date="2020" name="Stud. Mycol.">
        <title>101 Dothideomycetes genomes: a test case for predicting lifestyles and emergence of pathogens.</title>
        <authorList>
            <person name="Haridas S."/>
            <person name="Albert R."/>
            <person name="Binder M."/>
            <person name="Bloem J."/>
            <person name="Labutti K."/>
            <person name="Salamov A."/>
            <person name="Andreopoulos B."/>
            <person name="Baker S."/>
            <person name="Barry K."/>
            <person name="Bills G."/>
            <person name="Bluhm B."/>
            <person name="Cannon C."/>
            <person name="Castanera R."/>
            <person name="Culley D."/>
            <person name="Daum C."/>
            <person name="Ezra D."/>
            <person name="Gonzalez J."/>
            <person name="Henrissat B."/>
            <person name="Kuo A."/>
            <person name="Liang C."/>
            <person name="Lipzen A."/>
            <person name="Lutzoni F."/>
            <person name="Magnuson J."/>
            <person name="Mondo S."/>
            <person name="Nolan M."/>
            <person name="Ohm R."/>
            <person name="Pangilinan J."/>
            <person name="Park H.-J."/>
            <person name="Ramirez L."/>
            <person name="Alfaro M."/>
            <person name="Sun H."/>
            <person name="Tritt A."/>
            <person name="Yoshinaga Y."/>
            <person name="Zwiers L.-H."/>
            <person name="Turgeon B."/>
            <person name="Goodwin S."/>
            <person name="Spatafora J."/>
            <person name="Crous P."/>
            <person name="Grigoriev I."/>
        </authorList>
    </citation>
    <scope>NUCLEOTIDE SEQUENCE</scope>
    <source>
        <strain evidence="3">CBS 675.92</strain>
    </source>
</reference>
<dbReference type="EMBL" id="ML976979">
    <property type="protein sequence ID" value="KAF1962284.1"/>
    <property type="molecule type" value="Genomic_DNA"/>
</dbReference>
<evidence type="ECO:0000256" key="1">
    <source>
        <dbReference type="SAM" id="MobiDB-lite"/>
    </source>
</evidence>
<feature type="compositionally biased region" description="Polar residues" evidence="1">
    <location>
        <begin position="29"/>
        <end position="40"/>
    </location>
</feature>
<name>A0A6A5UC63_9PLEO</name>
<organism evidence="3 4">
    <name type="scientific">Byssothecium circinans</name>
    <dbReference type="NCBI Taxonomy" id="147558"/>
    <lineage>
        <taxon>Eukaryota</taxon>
        <taxon>Fungi</taxon>
        <taxon>Dikarya</taxon>
        <taxon>Ascomycota</taxon>
        <taxon>Pezizomycotina</taxon>
        <taxon>Dothideomycetes</taxon>
        <taxon>Pleosporomycetidae</taxon>
        <taxon>Pleosporales</taxon>
        <taxon>Massarineae</taxon>
        <taxon>Massarinaceae</taxon>
        <taxon>Byssothecium</taxon>
    </lineage>
</organism>
<feature type="signal peptide" evidence="2">
    <location>
        <begin position="1"/>
        <end position="31"/>
    </location>
</feature>
<evidence type="ECO:0008006" key="5">
    <source>
        <dbReference type="Google" id="ProtNLM"/>
    </source>
</evidence>
<feature type="region of interest" description="Disordered" evidence="1">
    <location>
        <begin position="29"/>
        <end position="48"/>
    </location>
</feature>
<sequence length="102" mass="11454">MCYTLQVTFLPFLYIAILPCPLIGQFQPTNADPPQTTPHLTRSHQNDPTSTILASYSTTYMQYPKPCFRNLSATMMRARAHHPSFQAFSSPLATLSFQNLGT</sequence>
<evidence type="ECO:0000313" key="4">
    <source>
        <dbReference type="Proteomes" id="UP000800035"/>
    </source>
</evidence>
<keyword evidence="2" id="KW-0732">Signal</keyword>
<accession>A0A6A5UC63</accession>